<dbReference type="AlphaFoldDB" id="A0A3A9AIG6"/>
<evidence type="ECO:0000313" key="1">
    <source>
        <dbReference type="EMBL" id="RKI91088.1"/>
    </source>
</evidence>
<evidence type="ECO:0000313" key="2">
    <source>
        <dbReference type="Proteomes" id="UP000280696"/>
    </source>
</evidence>
<dbReference type="RefSeq" id="WP_120469807.1">
    <property type="nucleotide sequence ID" value="NZ_CATJBT010000124.1"/>
</dbReference>
<sequence length="440" mass="49793">MERYYSNTLCRGLKLLYFQADPSKFAEGVQLLEKATADEEPHAFYFLARCYGWGDGNVQVNERKAKKLSKRGIELGSSLCVLGADRMDILKGDIKNAMTGTLKDAYDDVMAMAEGGEPMAQYAIGLFYFWGDMLLNFQMPSKEDFLKCEKENAAQALKWFRLSAAQGCLPSFRNAFNSVRNGVNGVTKDLEEALRFAENMDGKVDMRDYYHSFILEYQGLKRYADAIRWCERGVQDGVSVCAVDLGLVYLYGDRGAKEDYAKALQLFHMAAGAGDEYGSYNAGRCYYHGWGCTADYNEAFRLFDQAFRGGHQHARWYLAQCYFWGRGTLVNYEMAVQMMNRLINENQNYPKELMGYCCLYGQGIPADMVRGKRLLEEAAQENSGHAWMFLGDMYDKGTGVAQDIAMAVSCYQKAADKKIAGASEALSRYKKSLLGKWKRR</sequence>
<dbReference type="InterPro" id="IPR050767">
    <property type="entry name" value="Sel1_AlgK"/>
</dbReference>
<dbReference type="SUPFAM" id="SSF81901">
    <property type="entry name" value="HCP-like"/>
    <property type="match status" value="2"/>
</dbReference>
<dbReference type="PANTHER" id="PTHR11102:SF160">
    <property type="entry name" value="ERAD-ASSOCIATED E3 UBIQUITIN-PROTEIN LIGASE COMPONENT HRD3"/>
    <property type="match status" value="1"/>
</dbReference>
<reference evidence="1 2" key="1">
    <citation type="submission" date="2018-09" db="EMBL/GenBank/DDBJ databases">
        <title>Murine metabolic-syndrome-specific gut microbial biobank.</title>
        <authorList>
            <person name="Liu C."/>
        </authorList>
    </citation>
    <scope>NUCLEOTIDE SEQUENCE [LARGE SCALE GENOMIC DNA]</scope>
    <source>
        <strain evidence="1 2">0.1xD8-82</strain>
    </source>
</reference>
<dbReference type="OrthoDB" id="7056571at2"/>
<organism evidence="1 2">
    <name type="scientific">Parablautia intestinalis</name>
    <dbReference type="NCBI Taxonomy" id="2320100"/>
    <lineage>
        <taxon>Bacteria</taxon>
        <taxon>Bacillati</taxon>
        <taxon>Bacillota</taxon>
        <taxon>Clostridia</taxon>
        <taxon>Lachnospirales</taxon>
        <taxon>Lachnospiraceae</taxon>
        <taxon>Parablautia</taxon>
    </lineage>
</organism>
<dbReference type="Pfam" id="PF08238">
    <property type="entry name" value="Sel1"/>
    <property type="match status" value="9"/>
</dbReference>
<accession>A0A3A9AIG6</accession>
<protein>
    <submittedName>
        <fullName evidence="1">Sel1 repeat family protein</fullName>
    </submittedName>
</protein>
<dbReference type="InterPro" id="IPR006597">
    <property type="entry name" value="Sel1-like"/>
</dbReference>
<dbReference type="InterPro" id="IPR011990">
    <property type="entry name" value="TPR-like_helical_dom_sf"/>
</dbReference>
<proteinExistence type="predicted"/>
<comment type="caution">
    <text evidence="1">The sequence shown here is derived from an EMBL/GenBank/DDBJ whole genome shotgun (WGS) entry which is preliminary data.</text>
</comment>
<keyword evidence="2" id="KW-1185">Reference proteome</keyword>
<name>A0A3A9AIG6_9FIRM</name>
<dbReference type="PANTHER" id="PTHR11102">
    <property type="entry name" value="SEL-1-LIKE PROTEIN"/>
    <property type="match status" value="1"/>
</dbReference>
<gene>
    <name evidence="1" type="ORF">D7V94_11315</name>
</gene>
<dbReference type="Gene3D" id="1.25.40.10">
    <property type="entry name" value="Tetratricopeptide repeat domain"/>
    <property type="match status" value="4"/>
</dbReference>
<dbReference type="EMBL" id="RAYQ01000011">
    <property type="protein sequence ID" value="RKI91088.1"/>
    <property type="molecule type" value="Genomic_DNA"/>
</dbReference>
<dbReference type="Proteomes" id="UP000280696">
    <property type="component" value="Unassembled WGS sequence"/>
</dbReference>
<dbReference type="SMART" id="SM00671">
    <property type="entry name" value="SEL1"/>
    <property type="match status" value="7"/>
</dbReference>